<dbReference type="RefSeq" id="WP_140597488.1">
    <property type="nucleotide sequence ID" value="NZ_VFWZ01000010.1"/>
</dbReference>
<dbReference type="EMBL" id="VFWZ01000010">
    <property type="protein sequence ID" value="TPN81726.1"/>
    <property type="molecule type" value="Genomic_DNA"/>
</dbReference>
<keyword evidence="2" id="KW-1185">Reference proteome</keyword>
<comment type="caution">
    <text evidence="1">The sequence shown here is derived from an EMBL/GenBank/DDBJ whole genome shotgun (WGS) entry which is preliminary data.</text>
</comment>
<dbReference type="AlphaFoldDB" id="A0A504ITR3"/>
<name>A0A504ITR3_9FLAO</name>
<evidence type="ECO:0000313" key="1">
    <source>
        <dbReference type="EMBL" id="TPN81726.1"/>
    </source>
</evidence>
<dbReference type="Proteomes" id="UP000315540">
    <property type="component" value="Unassembled WGS sequence"/>
</dbReference>
<dbReference type="Pfam" id="PF05019">
    <property type="entry name" value="Coq4"/>
    <property type="match status" value="1"/>
</dbReference>
<sequence length="153" mass="18121">MRALIMETLYEWSKKPYQKWFKHNPEWDISTKTLLKYPKYSLGFHLGCFLLKHDFNPQPKLENHDVFHVLTDTGVSVHEEIAMQYYLFGNGKRSLYMLSVIGIGTICYPDKIKLFRRALRKGKTAYPFHQLEYLKLLDQSVQKLKTTFLITSL</sequence>
<gene>
    <name evidence="1" type="ORF">FHK87_24310</name>
</gene>
<evidence type="ECO:0008006" key="3">
    <source>
        <dbReference type="Google" id="ProtNLM"/>
    </source>
</evidence>
<organism evidence="1 2">
    <name type="scientific">Aquimarina algicola</name>
    <dbReference type="NCBI Taxonomy" id="2589995"/>
    <lineage>
        <taxon>Bacteria</taxon>
        <taxon>Pseudomonadati</taxon>
        <taxon>Bacteroidota</taxon>
        <taxon>Flavobacteriia</taxon>
        <taxon>Flavobacteriales</taxon>
        <taxon>Flavobacteriaceae</taxon>
        <taxon>Aquimarina</taxon>
    </lineage>
</organism>
<dbReference type="OrthoDB" id="6157812at2"/>
<evidence type="ECO:0000313" key="2">
    <source>
        <dbReference type="Proteomes" id="UP000315540"/>
    </source>
</evidence>
<accession>A0A504ITR3</accession>
<reference evidence="1 2" key="1">
    <citation type="submission" date="2019-06" db="EMBL/GenBank/DDBJ databases">
        <authorList>
            <person name="Meng X."/>
        </authorList>
    </citation>
    <scope>NUCLEOTIDE SEQUENCE [LARGE SCALE GENOMIC DNA]</scope>
    <source>
        <strain evidence="1 2">M625</strain>
    </source>
</reference>
<dbReference type="InterPro" id="IPR007715">
    <property type="entry name" value="Coq4"/>
</dbReference>
<proteinExistence type="predicted"/>
<protein>
    <recommendedName>
        <fullName evidence="3">Coenzyme Q (Ubiquinone) biosynthesis protein Coq4</fullName>
    </recommendedName>
</protein>
<dbReference type="GO" id="GO:0006744">
    <property type="term" value="P:ubiquinone biosynthetic process"/>
    <property type="evidence" value="ECO:0007669"/>
    <property type="project" value="InterPro"/>
</dbReference>